<dbReference type="AlphaFoldDB" id="A0A972VVJ1"/>
<feature type="non-terminal residue" evidence="8">
    <location>
        <position position="383"/>
    </location>
</feature>
<comment type="pathway">
    <text evidence="2">Cell wall biogenesis; peptidoglycan biosynthesis.</text>
</comment>
<dbReference type="SUPFAM" id="SSF53623">
    <property type="entry name" value="MurD-like peptide ligases, catalytic domain"/>
    <property type="match status" value="1"/>
</dbReference>
<comment type="caution">
    <text evidence="8">The sequence shown here is derived from an EMBL/GenBank/DDBJ whole genome shotgun (WGS) entry which is preliminary data.</text>
</comment>
<gene>
    <name evidence="8" type="primary">murD</name>
    <name evidence="8" type="ORF">HQ497_06665</name>
</gene>
<protein>
    <submittedName>
        <fullName evidence="8">UDP-N-acetylmuramoyl-L-alanine--D-glutamate ligase</fullName>
        <ecNumber evidence="8">6.3.2.9</ecNumber>
    </submittedName>
</protein>
<dbReference type="Gene3D" id="3.90.190.20">
    <property type="entry name" value="Mur ligase, C-terminal domain"/>
    <property type="match status" value="1"/>
</dbReference>
<evidence type="ECO:0000313" key="9">
    <source>
        <dbReference type="Proteomes" id="UP000754644"/>
    </source>
</evidence>
<dbReference type="InterPro" id="IPR013221">
    <property type="entry name" value="Mur_ligase_cen"/>
</dbReference>
<dbReference type="PANTHER" id="PTHR43692:SF1">
    <property type="entry name" value="UDP-N-ACETYLMURAMOYLALANINE--D-GLUTAMATE LIGASE"/>
    <property type="match status" value="1"/>
</dbReference>
<evidence type="ECO:0000256" key="5">
    <source>
        <dbReference type="ARBA" id="ARBA00022741"/>
    </source>
</evidence>
<dbReference type="InterPro" id="IPR036615">
    <property type="entry name" value="Mur_ligase_C_dom_sf"/>
</dbReference>
<sequence>MKTETQEKLSVIVGLGETGMSCARYFARNGIPFAVQDSNVAPAKAAELRDIAPQALLSVLNSEALCNAGMIVLSPGVPLATREIQAAQTAGVPITGDINMFLHLVDQPIVAITGSNGKSTVTALVGEILTNGGLAVGVGGNIGTPCLDLLDKRFEVFVLELSSYQLEVVEAAGCKVAAVLNLSPDHLDRYESVDAYYSAKARVYQGAQVAIVNRQVEFEFKIEGGTKIISFGEDAPVNAEDYGLRVIDGRTLLMRGQEVLLALDQMQLKGRHNAMNALAALAICDQFSIDPVAKINTVQTFSGLPHRCEALGVFGGAEFINDSKATTAEAGRWALERLKGSVIMICGGRDKNIDFTPLKSLVGQKVKIMIVIGEAREKLKKTF</sequence>
<evidence type="ECO:0000259" key="7">
    <source>
        <dbReference type="Pfam" id="PF08245"/>
    </source>
</evidence>
<dbReference type="GO" id="GO:0008764">
    <property type="term" value="F:UDP-N-acetylmuramoylalanine-D-glutamate ligase activity"/>
    <property type="evidence" value="ECO:0007669"/>
    <property type="project" value="UniProtKB-EC"/>
</dbReference>
<keyword evidence="5" id="KW-0547">Nucleotide-binding</keyword>
<dbReference type="InterPro" id="IPR036565">
    <property type="entry name" value="Mur-like_cat_sf"/>
</dbReference>
<evidence type="ECO:0000256" key="2">
    <source>
        <dbReference type="ARBA" id="ARBA00004752"/>
    </source>
</evidence>
<evidence type="ECO:0000313" key="8">
    <source>
        <dbReference type="EMBL" id="NQV65028.1"/>
    </source>
</evidence>
<dbReference type="EMBL" id="JABMOJ010000246">
    <property type="protein sequence ID" value="NQV65028.1"/>
    <property type="molecule type" value="Genomic_DNA"/>
</dbReference>
<proteinExistence type="predicted"/>
<evidence type="ECO:0000256" key="4">
    <source>
        <dbReference type="ARBA" id="ARBA00022598"/>
    </source>
</evidence>
<dbReference type="GO" id="GO:0008360">
    <property type="term" value="P:regulation of cell shape"/>
    <property type="evidence" value="ECO:0007669"/>
    <property type="project" value="InterPro"/>
</dbReference>
<reference evidence="8" key="1">
    <citation type="submission" date="2020-05" db="EMBL/GenBank/DDBJ databases">
        <title>Sulfur intermediates as new biogeochemical hubs in an aquatic model microbial ecosystem.</title>
        <authorList>
            <person name="Vigneron A."/>
        </authorList>
    </citation>
    <scope>NUCLEOTIDE SEQUENCE</scope>
    <source>
        <strain evidence="8">Bin.250</strain>
    </source>
</reference>
<dbReference type="InterPro" id="IPR005762">
    <property type="entry name" value="MurD"/>
</dbReference>
<dbReference type="Gene3D" id="3.40.50.720">
    <property type="entry name" value="NAD(P)-binding Rossmann-like Domain"/>
    <property type="match status" value="1"/>
</dbReference>
<dbReference type="GO" id="GO:0051301">
    <property type="term" value="P:cell division"/>
    <property type="evidence" value="ECO:0007669"/>
    <property type="project" value="InterPro"/>
</dbReference>
<organism evidence="8 9">
    <name type="scientific">SAR86 cluster bacterium</name>
    <dbReference type="NCBI Taxonomy" id="2030880"/>
    <lineage>
        <taxon>Bacteria</taxon>
        <taxon>Pseudomonadati</taxon>
        <taxon>Pseudomonadota</taxon>
        <taxon>Gammaproteobacteria</taxon>
        <taxon>SAR86 cluster</taxon>
    </lineage>
</organism>
<dbReference type="Pfam" id="PF08245">
    <property type="entry name" value="Mur_ligase_M"/>
    <property type="match status" value="1"/>
</dbReference>
<dbReference type="GO" id="GO:0005524">
    <property type="term" value="F:ATP binding"/>
    <property type="evidence" value="ECO:0007669"/>
    <property type="project" value="UniProtKB-KW"/>
</dbReference>
<evidence type="ECO:0000256" key="6">
    <source>
        <dbReference type="ARBA" id="ARBA00022840"/>
    </source>
</evidence>
<comment type="subcellular location">
    <subcellularLocation>
        <location evidence="1">Cytoplasm</location>
    </subcellularLocation>
</comment>
<keyword evidence="4 8" id="KW-0436">Ligase</keyword>
<accession>A0A972VVJ1</accession>
<name>A0A972VVJ1_9GAMM</name>
<dbReference type="SUPFAM" id="SSF51984">
    <property type="entry name" value="MurCD N-terminal domain"/>
    <property type="match status" value="1"/>
</dbReference>
<dbReference type="PANTHER" id="PTHR43692">
    <property type="entry name" value="UDP-N-ACETYLMURAMOYLALANINE--D-GLUTAMATE LIGASE"/>
    <property type="match status" value="1"/>
</dbReference>
<dbReference type="NCBIfam" id="TIGR01087">
    <property type="entry name" value="murD"/>
    <property type="match status" value="1"/>
</dbReference>
<dbReference type="Proteomes" id="UP000754644">
    <property type="component" value="Unassembled WGS sequence"/>
</dbReference>
<keyword evidence="6" id="KW-0067">ATP-binding</keyword>
<dbReference type="Pfam" id="PF21799">
    <property type="entry name" value="MurD-like_N"/>
    <property type="match status" value="1"/>
</dbReference>
<keyword evidence="3" id="KW-0963">Cytoplasm</keyword>
<evidence type="ECO:0000256" key="1">
    <source>
        <dbReference type="ARBA" id="ARBA00004496"/>
    </source>
</evidence>
<evidence type="ECO:0000256" key="3">
    <source>
        <dbReference type="ARBA" id="ARBA00022490"/>
    </source>
</evidence>
<dbReference type="SUPFAM" id="SSF53244">
    <property type="entry name" value="MurD-like peptide ligases, peptide-binding domain"/>
    <property type="match status" value="1"/>
</dbReference>
<dbReference type="EC" id="6.3.2.9" evidence="8"/>
<dbReference type="GO" id="GO:0005737">
    <property type="term" value="C:cytoplasm"/>
    <property type="evidence" value="ECO:0007669"/>
    <property type="project" value="UniProtKB-SubCell"/>
</dbReference>
<feature type="domain" description="Mur ligase central" evidence="7">
    <location>
        <begin position="112"/>
        <end position="283"/>
    </location>
</feature>
<dbReference type="Gene3D" id="3.40.1190.10">
    <property type="entry name" value="Mur-like, catalytic domain"/>
    <property type="match status" value="1"/>
</dbReference>